<evidence type="ECO:0000313" key="1">
    <source>
        <dbReference type="EMBL" id="KAA8893290.1"/>
    </source>
</evidence>
<accession>A0A5J5EDE6</accession>
<dbReference type="AlphaFoldDB" id="A0A5J5EDE6"/>
<sequence length="215" mass="23757">MELGHAAKANTNALMQVLFCVPVLRRLLRTNSELNIATSQNPEDLDATRNNTEMHKSQTMLLAWFVDSINNALEVLVRVHCPDSVCMMTTTYCALHKHQLRDDADLPRHGQLGHQQCHCAIRSISQTRLTQKMEISLLSLPQVILLPTSTKNVTNGRSALAFSLEEKPFTGTEKLFHLYSLLASLPCALILKAMKNPVTGLCDPGFILCAYGAGS</sequence>
<gene>
    <name evidence="1" type="ORF">FN846DRAFT_896104</name>
</gene>
<reference evidence="1 2" key="1">
    <citation type="submission" date="2019-09" db="EMBL/GenBank/DDBJ databases">
        <title>Draft genome of the ectomycorrhizal ascomycete Sphaerosporella brunnea.</title>
        <authorList>
            <consortium name="DOE Joint Genome Institute"/>
            <person name="Benucci G.M."/>
            <person name="Marozzi G."/>
            <person name="Antonielli L."/>
            <person name="Sanchez S."/>
            <person name="Marco P."/>
            <person name="Wang X."/>
            <person name="Falini L.B."/>
            <person name="Barry K."/>
            <person name="Haridas S."/>
            <person name="Lipzen A."/>
            <person name="Labutti K."/>
            <person name="Grigoriev I.V."/>
            <person name="Murat C."/>
            <person name="Martin F."/>
            <person name="Albertini E."/>
            <person name="Donnini D."/>
            <person name="Bonito G."/>
        </authorList>
    </citation>
    <scope>NUCLEOTIDE SEQUENCE [LARGE SCALE GENOMIC DNA]</scope>
    <source>
        <strain evidence="1 2">Sb_GMNB300</strain>
    </source>
</reference>
<dbReference type="Proteomes" id="UP000326924">
    <property type="component" value="Unassembled WGS sequence"/>
</dbReference>
<comment type="caution">
    <text evidence="1">The sequence shown here is derived from an EMBL/GenBank/DDBJ whole genome shotgun (WGS) entry which is preliminary data.</text>
</comment>
<organism evidence="1 2">
    <name type="scientific">Sphaerosporella brunnea</name>
    <dbReference type="NCBI Taxonomy" id="1250544"/>
    <lineage>
        <taxon>Eukaryota</taxon>
        <taxon>Fungi</taxon>
        <taxon>Dikarya</taxon>
        <taxon>Ascomycota</taxon>
        <taxon>Pezizomycotina</taxon>
        <taxon>Pezizomycetes</taxon>
        <taxon>Pezizales</taxon>
        <taxon>Pyronemataceae</taxon>
        <taxon>Sphaerosporella</taxon>
    </lineage>
</organism>
<protein>
    <submittedName>
        <fullName evidence="1">Uncharacterized protein</fullName>
    </submittedName>
</protein>
<evidence type="ECO:0000313" key="2">
    <source>
        <dbReference type="Proteomes" id="UP000326924"/>
    </source>
</evidence>
<dbReference type="EMBL" id="VXIS01000466">
    <property type="protein sequence ID" value="KAA8893290.1"/>
    <property type="molecule type" value="Genomic_DNA"/>
</dbReference>
<dbReference type="InParanoid" id="A0A5J5EDE6"/>
<name>A0A5J5EDE6_9PEZI</name>
<proteinExistence type="predicted"/>
<keyword evidence="2" id="KW-1185">Reference proteome</keyword>